<dbReference type="GeneID" id="55973747"/>
<gene>
    <name evidence="1" type="ORF">GMORB2_7524</name>
</gene>
<organism evidence="1 2">
    <name type="scientific">Geosmithia morbida</name>
    <dbReference type="NCBI Taxonomy" id="1094350"/>
    <lineage>
        <taxon>Eukaryota</taxon>
        <taxon>Fungi</taxon>
        <taxon>Dikarya</taxon>
        <taxon>Ascomycota</taxon>
        <taxon>Pezizomycotina</taxon>
        <taxon>Sordariomycetes</taxon>
        <taxon>Hypocreomycetidae</taxon>
        <taxon>Hypocreales</taxon>
        <taxon>Bionectriaceae</taxon>
        <taxon>Geosmithia</taxon>
    </lineage>
</organism>
<dbReference type="Proteomes" id="UP000749293">
    <property type="component" value="Unassembled WGS sequence"/>
</dbReference>
<evidence type="ECO:0000313" key="1">
    <source>
        <dbReference type="EMBL" id="KAF4122532.1"/>
    </source>
</evidence>
<dbReference type="EMBL" id="JAANYQ010000009">
    <property type="protein sequence ID" value="KAF4122532.1"/>
    <property type="molecule type" value="Genomic_DNA"/>
</dbReference>
<protein>
    <submittedName>
        <fullName evidence="1">Uncharacterized protein</fullName>
    </submittedName>
</protein>
<evidence type="ECO:0000313" key="2">
    <source>
        <dbReference type="Proteomes" id="UP000749293"/>
    </source>
</evidence>
<sequence length="52" mass="5589">MVCALYGGHGARSWSFTPATSPSAVLVSWRYQFRPANTMDGLGGSSVLRADR</sequence>
<dbReference type="AlphaFoldDB" id="A0A9P4YU02"/>
<accession>A0A9P4YU02</accession>
<comment type="caution">
    <text evidence="1">The sequence shown here is derived from an EMBL/GenBank/DDBJ whole genome shotgun (WGS) entry which is preliminary data.</text>
</comment>
<proteinExistence type="predicted"/>
<reference evidence="1" key="1">
    <citation type="submission" date="2020-03" db="EMBL/GenBank/DDBJ databases">
        <title>Site-based positive gene gene selection in Geosmithia morbida across the United States reveals a broad range of putative effectors and factors for local host and environmental adapation.</title>
        <authorList>
            <person name="Onufrak A."/>
            <person name="Murdoch R.W."/>
            <person name="Gazis R."/>
            <person name="Huff M."/>
            <person name="Staton M."/>
            <person name="Klingeman W."/>
            <person name="Hadziabdic D."/>
        </authorList>
    </citation>
    <scope>NUCLEOTIDE SEQUENCE</scope>
    <source>
        <strain evidence="1">1262</strain>
    </source>
</reference>
<name>A0A9P4YU02_9HYPO</name>
<keyword evidence="2" id="KW-1185">Reference proteome</keyword>
<dbReference type="RefSeq" id="XP_035321184.1">
    <property type="nucleotide sequence ID" value="XM_035469489.1"/>
</dbReference>